<dbReference type="InterPro" id="IPR004113">
    <property type="entry name" value="FAD-bd_oxidored_4_C"/>
</dbReference>
<keyword evidence="3" id="KW-0285">Flavoprotein</keyword>
<keyword evidence="4" id="KW-0274">FAD</keyword>
<dbReference type="Gene3D" id="3.30.43.10">
    <property type="entry name" value="Uridine Diphospho-n-acetylenolpyruvylglucosamine Reductase, domain 2"/>
    <property type="match status" value="1"/>
</dbReference>
<dbReference type="Gene3D" id="1.10.45.10">
    <property type="entry name" value="Vanillyl-alcohol Oxidase, Chain A, domain 4"/>
    <property type="match status" value="1"/>
</dbReference>
<dbReference type="InterPro" id="IPR006094">
    <property type="entry name" value="Oxid_FAD_bind_N"/>
</dbReference>
<name>A0A9E6XS37_9ACTN</name>
<dbReference type="PANTHER" id="PTHR43716">
    <property type="entry name" value="D-2-HYDROXYGLUTARATE DEHYDROGENASE, MITOCHONDRIAL"/>
    <property type="match status" value="1"/>
</dbReference>
<dbReference type="EC" id="1.-.-.-" evidence="7"/>
<protein>
    <submittedName>
        <fullName evidence="7">FAD-linked oxidoreductase</fullName>
        <ecNumber evidence="7">1.-.-.-</ecNumber>
    </submittedName>
</protein>
<dbReference type="GO" id="GO:0022904">
    <property type="term" value="P:respiratory electron transport chain"/>
    <property type="evidence" value="ECO:0007669"/>
    <property type="project" value="TreeGrafter"/>
</dbReference>
<comment type="similarity">
    <text evidence="2">Belongs to the FAD-binding oxidoreductase/transferase type 4 family.</text>
</comment>
<dbReference type="InterPro" id="IPR016169">
    <property type="entry name" value="FAD-bd_PCMH_sub2"/>
</dbReference>
<evidence type="ECO:0000256" key="4">
    <source>
        <dbReference type="ARBA" id="ARBA00022827"/>
    </source>
</evidence>
<dbReference type="EMBL" id="CP087164">
    <property type="protein sequence ID" value="UGS33776.1"/>
    <property type="molecule type" value="Genomic_DNA"/>
</dbReference>
<dbReference type="Gene3D" id="3.30.70.2190">
    <property type="match status" value="1"/>
</dbReference>
<dbReference type="AlphaFoldDB" id="A0A9E6XS37"/>
<dbReference type="InterPro" id="IPR016164">
    <property type="entry name" value="FAD-linked_Oxase-like_C"/>
</dbReference>
<evidence type="ECO:0000256" key="3">
    <source>
        <dbReference type="ARBA" id="ARBA00022630"/>
    </source>
</evidence>
<evidence type="ECO:0000259" key="6">
    <source>
        <dbReference type="PROSITE" id="PS51387"/>
    </source>
</evidence>
<dbReference type="InterPro" id="IPR036318">
    <property type="entry name" value="FAD-bd_PCMH-like_sf"/>
</dbReference>
<dbReference type="SUPFAM" id="SSF55103">
    <property type="entry name" value="FAD-linked oxidases, C-terminal domain"/>
    <property type="match status" value="1"/>
</dbReference>
<dbReference type="InterPro" id="IPR016171">
    <property type="entry name" value="Vanillyl_alc_oxidase_C-sub2"/>
</dbReference>
<feature type="domain" description="FAD-binding PCMH-type" evidence="6">
    <location>
        <begin position="34"/>
        <end position="213"/>
    </location>
</feature>
<dbReference type="Pfam" id="PF01565">
    <property type="entry name" value="FAD_binding_4"/>
    <property type="match status" value="1"/>
</dbReference>
<keyword evidence="8" id="KW-1185">Reference proteome</keyword>
<gene>
    <name evidence="7" type="ORF">DSM104329_00141</name>
</gene>
<evidence type="ECO:0000256" key="1">
    <source>
        <dbReference type="ARBA" id="ARBA00001974"/>
    </source>
</evidence>
<dbReference type="SUPFAM" id="SSF56176">
    <property type="entry name" value="FAD-binding/transporter-associated domain-like"/>
    <property type="match status" value="1"/>
</dbReference>
<dbReference type="KEGG" id="sbae:DSM104329_00141"/>
<dbReference type="GO" id="GO:0016491">
    <property type="term" value="F:oxidoreductase activity"/>
    <property type="evidence" value="ECO:0007669"/>
    <property type="project" value="UniProtKB-KW"/>
</dbReference>
<dbReference type="PANTHER" id="PTHR43716:SF1">
    <property type="entry name" value="D-2-HYDROXYGLUTARATE DEHYDROGENASE, MITOCHONDRIAL"/>
    <property type="match status" value="1"/>
</dbReference>
<dbReference type="FunFam" id="1.10.45.10:FF:000001">
    <property type="entry name" value="D-lactate dehydrogenase mitochondrial"/>
    <property type="match status" value="1"/>
</dbReference>
<dbReference type="InterPro" id="IPR016167">
    <property type="entry name" value="FAD-bd_PCMH_sub1"/>
</dbReference>
<dbReference type="Proteomes" id="UP001162834">
    <property type="component" value="Chromosome"/>
</dbReference>
<dbReference type="Gene3D" id="3.30.70.2740">
    <property type="match status" value="1"/>
</dbReference>
<dbReference type="GO" id="GO:0071949">
    <property type="term" value="F:FAD binding"/>
    <property type="evidence" value="ECO:0007669"/>
    <property type="project" value="InterPro"/>
</dbReference>
<proteinExistence type="inferred from homology"/>
<dbReference type="Pfam" id="PF02913">
    <property type="entry name" value="FAD-oxidase_C"/>
    <property type="match status" value="1"/>
</dbReference>
<evidence type="ECO:0000256" key="5">
    <source>
        <dbReference type="ARBA" id="ARBA00023002"/>
    </source>
</evidence>
<sequence>MTLTDDLRAAVGERHVLSDPELRAPYETDWSGRFHGEAALVVRPGTTDEVAAVLAACRRAGAPVVPQGGNTGLVGGGVPRGGEVVLSLGRLDDVGVPDLATAQVELGAGATLGALQAAARAAGLDAAMDFGARDSATLGGIVACDSGGVRALRHGTARARVAGLEAVLGDGTVVRRMSGLLKDNAGLNLPALLVGSEGTLGVVTRVRWRLAAPPRRRVAVLVALDSLDEVVGLVGRLRTEVPSLEAVELLLPEGIAFTCEYLGVPSPVRDAAAYVLAEAVGAQDPTEELAAVVPDDALLADDTATRERLWRLRETLTEAIAAAGIPHKFDVGVPIARLAEFLERVPPAVEAAAPGSRTFQFGHLGDGNVHVNVLGPEPGDEAADEAVLRLAAEVGGTISAEHGVGVAKARWLHLIRSDAEIAAMRSIKRALDPDGVLNPGVMLPGTASPAASATTHL</sequence>
<dbReference type="PROSITE" id="PS51387">
    <property type="entry name" value="FAD_PCMH"/>
    <property type="match status" value="1"/>
</dbReference>
<organism evidence="7 8">
    <name type="scientific">Capillimicrobium parvum</name>
    <dbReference type="NCBI Taxonomy" id="2884022"/>
    <lineage>
        <taxon>Bacteria</taxon>
        <taxon>Bacillati</taxon>
        <taxon>Actinomycetota</taxon>
        <taxon>Thermoleophilia</taxon>
        <taxon>Solirubrobacterales</taxon>
        <taxon>Capillimicrobiaceae</taxon>
        <taxon>Capillimicrobium</taxon>
    </lineage>
</organism>
<evidence type="ECO:0000313" key="7">
    <source>
        <dbReference type="EMBL" id="UGS33776.1"/>
    </source>
</evidence>
<accession>A0A9E6XS37</accession>
<keyword evidence="5 7" id="KW-0560">Oxidoreductase</keyword>
<evidence type="ECO:0000256" key="2">
    <source>
        <dbReference type="ARBA" id="ARBA00008000"/>
    </source>
</evidence>
<dbReference type="InterPro" id="IPR016166">
    <property type="entry name" value="FAD-bd_PCMH"/>
</dbReference>
<dbReference type="RefSeq" id="WP_259313470.1">
    <property type="nucleotide sequence ID" value="NZ_CP087164.1"/>
</dbReference>
<evidence type="ECO:0000313" key="8">
    <source>
        <dbReference type="Proteomes" id="UP001162834"/>
    </source>
</evidence>
<reference evidence="7" key="1">
    <citation type="journal article" date="2022" name="Int. J. Syst. Evol. Microbiol.">
        <title>Pseudomonas aegrilactucae sp. nov. and Pseudomonas morbosilactucae sp. nov., pathogens causing bacterial rot of lettuce in Japan.</title>
        <authorList>
            <person name="Sawada H."/>
            <person name="Fujikawa T."/>
            <person name="Satou M."/>
        </authorList>
    </citation>
    <scope>NUCLEOTIDE SEQUENCE</scope>
    <source>
        <strain evidence="7">0166_1</strain>
    </source>
</reference>
<dbReference type="InterPro" id="IPR051264">
    <property type="entry name" value="FAD-oxidored/transferase_4"/>
</dbReference>
<dbReference type="Gene3D" id="3.30.465.10">
    <property type="match status" value="1"/>
</dbReference>
<comment type="cofactor">
    <cofactor evidence="1">
        <name>FAD</name>
        <dbReference type="ChEBI" id="CHEBI:57692"/>
    </cofactor>
</comment>